<sequence>MRYPHGTMETTNTTPPDDDPLTAERILDAARTHVRRFGEAKTNVVDIARVLGTSHTTIYRHFRSKAEVFDAIVTAAMRDEEELARSFTGTPQPASERLTGLLLALHRRKRERFAEDPELYQLYRRVVDERPDIVRDYAVAITRLVVEILADGVREEEFQIDDVQAAAEVVRDAVTVFVHPAHVEAAARAGISMEPAALRVIATLIRAFTVGVSFAEADSQSGKAKRPRKTAVRKKG</sequence>
<dbReference type="Gene3D" id="1.10.357.10">
    <property type="entry name" value="Tetracycline Repressor, domain 2"/>
    <property type="match status" value="1"/>
</dbReference>
<organism evidence="7 8">
    <name type="scientific">Paraburkholderia acidicola</name>
    <dbReference type="NCBI Taxonomy" id="1912599"/>
    <lineage>
        <taxon>Bacteria</taxon>
        <taxon>Pseudomonadati</taxon>
        <taxon>Pseudomonadota</taxon>
        <taxon>Betaproteobacteria</taxon>
        <taxon>Burkholderiales</taxon>
        <taxon>Burkholderiaceae</taxon>
        <taxon>Paraburkholderia</taxon>
    </lineage>
</organism>
<feature type="DNA-binding region" description="H-T-H motif" evidence="4">
    <location>
        <begin position="43"/>
        <end position="62"/>
    </location>
</feature>
<evidence type="ECO:0000256" key="4">
    <source>
        <dbReference type="PROSITE-ProRule" id="PRU00335"/>
    </source>
</evidence>
<comment type="caution">
    <text evidence="7">The sequence shown here is derived from an EMBL/GenBank/DDBJ whole genome shotgun (WGS) entry which is preliminary data.</text>
</comment>
<dbReference type="InterPro" id="IPR050109">
    <property type="entry name" value="HTH-type_TetR-like_transc_reg"/>
</dbReference>
<dbReference type="EMBL" id="MTZV01000004">
    <property type="protein sequence ID" value="PCE25451.1"/>
    <property type="molecule type" value="Genomic_DNA"/>
</dbReference>
<evidence type="ECO:0000259" key="6">
    <source>
        <dbReference type="PROSITE" id="PS50977"/>
    </source>
</evidence>
<dbReference type="Pfam" id="PF17935">
    <property type="entry name" value="TetR_C_27"/>
    <property type="match status" value="1"/>
</dbReference>
<dbReference type="PANTHER" id="PTHR30055:SF151">
    <property type="entry name" value="TRANSCRIPTIONAL REGULATORY PROTEIN"/>
    <property type="match status" value="1"/>
</dbReference>
<keyword evidence="2 4" id="KW-0238">DNA-binding</keyword>
<dbReference type="GO" id="GO:0000976">
    <property type="term" value="F:transcription cis-regulatory region binding"/>
    <property type="evidence" value="ECO:0007669"/>
    <property type="project" value="TreeGrafter"/>
</dbReference>
<accession>A0A2A4EWB3</accession>
<keyword evidence="1" id="KW-0805">Transcription regulation</keyword>
<gene>
    <name evidence="7" type="ORF">BWP39_13060</name>
</gene>
<dbReference type="GO" id="GO:0003700">
    <property type="term" value="F:DNA-binding transcription factor activity"/>
    <property type="evidence" value="ECO:0007669"/>
    <property type="project" value="TreeGrafter"/>
</dbReference>
<dbReference type="PROSITE" id="PS50977">
    <property type="entry name" value="HTH_TETR_2"/>
    <property type="match status" value="1"/>
</dbReference>
<evidence type="ECO:0000256" key="3">
    <source>
        <dbReference type="ARBA" id="ARBA00023163"/>
    </source>
</evidence>
<dbReference type="InterPro" id="IPR009057">
    <property type="entry name" value="Homeodomain-like_sf"/>
</dbReference>
<dbReference type="Pfam" id="PF00440">
    <property type="entry name" value="TetR_N"/>
    <property type="match status" value="1"/>
</dbReference>
<feature type="domain" description="HTH tetR-type" evidence="6">
    <location>
        <begin position="20"/>
        <end position="80"/>
    </location>
</feature>
<dbReference type="InterPro" id="IPR001647">
    <property type="entry name" value="HTH_TetR"/>
</dbReference>
<feature type="region of interest" description="Disordered" evidence="5">
    <location>
        <begin position="1"/>
        <end position="20"/>
    </location>
</feature>
<evidence type="ECO:0000313" key="8">
    <source>
        <dbReference type="Proteomes" id="UP000218022"/>
    </source>
</evidence>
<dbReference type="AlphaFoldDB" id="A0A2A4EWB3"/>
<reference evidence="7 8" key="1">
    <citation type="submission" date="2017-01" db="EMBL/GenBank/DDBJ databases">
        <title>Whole-Genome Shotgun Sequencing of Two beta-Proteobacterial Species in Search of the Bulgecin Biosynthetic Cluster.</title>
        <authorList>
            <person name="Horsman M.E."/>
            <person name="Marous D.R."/>
            <person name="Li R."/>
            <person name="Oliver R.A."/>
            <person name="Byun B."/>
            <person name="Emrich S.J."/>
            <person name="Boggess B."/>
            <person name="Townsend C.A."/>
            <person name="Mobashery S."/>
        </authorList>
    </citation>
    <scope>NUCLEOTIDE SEQUENCE [LARGE SCALE GENOMIC DNA]</scope>
    <source>
        <strain evidence="7 8">ATCC 31363</strain>
    </source>
</reference>
<proteinExistence type="predicted"/>
<keyword evidence="3" id="KW-0804">Transcription</keyword>
<evidence type="ECO:0000256" key="1">
    <source>
        <dbReference type="ARBA" id="ARBA00023015"/>
    </source>
</evidence>
<name>A0A2A4EWB3_9BURK</name>
<evidence type="ECO:0000313" key="7">
    <source>
        <dbReference type="EMBL" id="PCE25451.1"/>
    </source>
</evidence>
<dbReference type="InterPro" id="IPR041478">
    <property type="entry name" value="TetR_C_27"/>
</dbReference>
<dbReference type="Proteomes" id="UP000218022">
    <property type="component" value="Unassembled WGS sequence"/>
</dbReference>
<evidence type="ECO:0000256" key="2">
    <source>
        <dbReference type="ARBA" id="ARBA00023125"/>
    </source>
</evidence>
<evidence type="ECO:0000256" key="5">
    <source>
        <dbReference type="SAM" id="MobiDB-lite"/>
    </source>
</evidence>
<dbReference type="PANTHER" id="PTHR30055">
    <property type="entry name" value="HTH-TYPE TRANSCRIPTIONAL REGULATOR RUTR"/>
    <property type="match status" value="1"/>
</dbReference>
<dbReference type="SUPFAM" id="SSF46689">
    <property type="entry name" value="Homeodomain-like"/>
    <property type="match status" value="1"/>
</dbReference>
<protein>
    <recommendedName>
        <fullName evidence="6">HTH tetR-type domain-containing protein</fullName>
    </recommendedName>
</protein>